<feature type="transmembrane region" description="Helical" evidence="1">
    <location>
        <begin position="67"/>
        <end position="86"/>
    </location>
</feature>
<keyword evidence="1" id="KW-1133">Transmembrane helix</keyword>
<sequence length="132" mass="14975">MSRKCGAKQPNLQEAAWYSITVGRGGMLMTGREVEFCKWRYEGTMGPVEDSPKSFHLFLPSNYTKSCVAFSSTGVLVCLGISAWRIFWGQELLYTTFVHAAVFFVFFLEQNSKRNLKRNSSADSRHVGDLFI</sequence>
<feature type="transmembrane region" description="Helical" evidence="1">
    <location>
        <begin position="92"/>
        <end position="108"/>
    </location>
</feature>
<evidence type="ECO:0000313" key="2">
    <source>
        <dbReference type="EMBL" id="KAL2074587.1"/>
    </source>
</evidence>
<dbReference type="EMBL" id="JAZHXI010000002">
    <property type="protein sequence ID" value="KAL2074587.1"/>
    <property type="molecule type" value="Genomic_DNA"/>
</dbReference>
<keyword evidence="3" id="KW-1185">Reference proteome</keyword>
<keyword evidence="1" id="KW-0472">Membrane</keyword>
<evidence type="ECO:0000256" key="1">
    <source>
        <dbReference type="SAM" id="Phobius"/>
    </source>
</evidence>
<proteinExistence type="predicted"/>
<reference evidence="2 3" key="1">
    <citation type="journal article" date="2024" name="Commun. Biol.">
        <title>Comparative genomic analysis of thermophilic fungi reveals convergent evolutionary adaptations and gene losses.</title>
        <authorList>
            <person name="Steindorff A.S."/>
            <person name="Aguilar-Pontes M.V."/>
            <person name="Robinson A.J."/>
            <person name="Andreopoulos B."/>
            <person name="LaButti K."/>
            <person name="Kuo A."/>
            <person name="Mondo S."/>
            <person name="Riley R."/>
            <person name="Otillar R."/>
            <person name="Haridas S."/>
            <person name="Lipzen A."/>
            <person name="Grimwood J."/>
            <person name="Schmutz J."/>
            <person name="Clum A."/>
            <person name="Reid I.D."/>
            <person name="Moisan M.C."/>
            <person name="Butler G."/>
            <person name="Nguyen T.T.M."/>
            <person name="Dewar K."/>
            <person name="Conant G."/>
            <person name="Drula E."/>
            <person name="Henrissat B."/>
            <person name="Hansel C."/>
            <person name="Singer S."/>
            <person name="Hutchinson M.I."/>
            <person name="de Vries R.P."/>
            <person name="Natvig D.O."/>
            <person name="Powell A.J."/>
            <person name="Tsang A."/>
            <person name="Grigoriev I.V."/>
        </authorList>
    </citation>
    <scope>NUCLEOTIDE SEQUENCE [LARGE SCALE GENOMIC DNA]</scope>
    <source>
        <strain evidence="2 3">CBS 494.80</strain>
    </source>
</reference>
<name>A0ABR4CXL1_9HELO</name>
<evidence type="ECO:0000313" key="3">
    <source>
        <dbReference type="Proteomes" id="UP001595075"/>
    </source>
</evidence>
<gene>
    <name evidence="2" type="ORF">VTL71DRAFT_8365</name>
</gene>
<organism evidence="2 3">
    <name type="scientific">Oculimacula yallundae</name>
    <dbReference type="NCBI Taxonomy" id="86028"/>
    <lineage>
        <taxon>Eukaryota</taxon>
        <taxon>Fungi</taxon>
        <taxon>Dikarya</taxon>
        <taxon>Ascomycota</taxon>
        <taxon>Pezizomycotina</taxon>
        <taxon>Leotiomycetes</taxon>
        <taxon>Helotiales</taxon>
        <taxon>Ploettnerulaceae</taxon>
        <taxon>Oculimacula</taxon>
    </lineage>
</organism>
<keyword evidence="1" id="KW-0812">Transmembrane</keyword>
<protein>
    <submittedName>
        <fullName evidence="2">Uncharacterized protein</fullName>
    </submittedName>
</protein>
<comment type="caution">
    <text evidence="2">The sequence shown here is derived from an EMBL/GenBank/DDBJ whole genome shotgun (WGS) entry which is preliminary data.</text>
</comment>
<accession>A0ABR4CXL1</accession>
<dbReference type="Proteomes" id="UP001595075">
    <property type="component" value="Unassembled WGS sequence"/>
</dbReference>